<protein>
    <recommendedName>
        <fullName evidence="18">Cytochrome P450</fullName>
    </recommendedName>
</protein>
<proteinExistence type="inferred from homology"/>
<keyword evidence="15" id="KW-1133">Transmembrane helix</keyword>
<dbReference type="InterPro" id="IPR002401">
    <property type="entry name" value="Cyt_P450_E_grp-I"/>
</dbReference>
<dbReference type="InterPro" id="IPR036396">
    <property type="entry name" value="Cyt_P450_sf"/>
</dbReference>
<keyword evidence="5 13" id="KW-0349">Heme</keyword>
<reference evidence="16" key="1">
    <citation type="submission" date="2021-12" db="EMBL/GenBank/DDBJ databases">
        <authorList>
            <person name="King R."/>
        </authorList>
    </citation>
    <scope>NUCLEOTIDE SEQUENCE</scope>
</reference>
<evidence type="ECO:0000313" key="16">
    <source>
        <dbReference type="EMBL" id="CAH0386417.1"/>
    </source>
</evidence>
<keyword evidence="9 14" id="KW-0560">Oxidoreductase</keyword>
<keyword evidence="6 13" id="KW-0479">Metal-binding</keyword>
<gene>
    <name evidence="16" type="ORF">BEMITA_LOCUS5541</name>
</gene>
<evidence type="ECO:0000256" key="10">
    <source>
        <dbReference type="ARBA" id="ARBA00023004"/>
    </source>
</evidence>
<evidence type="ECO:0000256" key="11">
    <source>
        <dbReference type="ARBA" id="ARBA00023033"/>
    </source>
</evidence>
<comment type="subcellular location">
    <subcellularLocation>
        <location evidence="3">Endoplasmic reticulum membrane</location>
        <topology evidence="3">Peripheral membrane protein</topology>
    </subcellularLocation>
    <subcellularLocation>
        <location evidence="2">Microsome membrane</location>
        <topology evidence="2">Peripheral membrane protein</topology>
    </subcellularLocation>
</comment>
<dbReference type="GO" id="GO:0020037">
    <property type="term" value="F:heme binding"/>
    <property type="evidence" value="ECO:0007669"/>
    <property type="project" value="InterPro"/>
</dbReference>
<keyword evidence="7" id="KW-0256">Endoplasmic reticulum</keyword>
<dbReference type="PANTHER" id="PTHR24292">
    <property type="entry name" value="CYTOCHROME P450"/>
    <property type="match status" value="1"/>
</dbReference>
<keyword evidence="15" id="KW-0812">Transmembrane</keyword>
<accession>A0A9P0AAC7</accession>
<evidence type="ECO:0008006" key="18">
    <source>
        <dbReference type="Google" id="ProtNLM"/>
    </source>
</evidence>
<dbReference type="Pfam" id="PF00067">
    <property type="entry name" value="p450"/>
    <property type="match status" value="1"/>
</dbReference>
<evidence type="ECO:0000256" key="4">
    <source>
        <dbReference type="ARBA" id="ARBA00010617"/>
    </source>
</evidence>
<evidence type="ECO:0000256" key="2">
    <source>
        <dbReference type="ARBA" id="ARBA00004174"/>
    </source>
</evidence>
<keyword evidence="8" id="KW-0492">Microsome</keyword>
<evidence type="ECO:0000256" key="15">
    <source>
        <dbReference type="SAM" id="Phobius"/>
    </source>
</evidence>
<evidence type="ECO:0000256" key="12">
    <source>
        <dbReference type="ARBA" id="ARBA00023136"/>
    </source>
</evidence>
<dbReference type="InterPro" id="IPR050476">
    <property type="entry name" value="Insect_CytP450_Detox"/>
</dbReference>
<feature type="transmembrane region" description="Helical" evidence="15">
    <location>
        <begin position="7"/>
        <end position="27"/>
    </location>
</feature>
<dbReference type="PROSITE" id="PS00086">
    <property type="entry name" value="CYTOCHROME_P450"/>
    <property type="match status" value="1"/>
</dbReference>
<dbReference type="GO" id="GO:0004497">
    <property type="term" value="F:monooxygenase activity"/>
    <property type="evidence" value="ECO:0007669"/>
    <property type="project" value="UniProtKB-KW"/>
</dbReference>
<keyword evidence="11 14" id="KW-0503">Monooxygenase</keyword>
<dbReference type="PANTHER" id="PTHR24292:SF54">
    <property type="entry name" value="CYP9F3-RELATED"/>
    <property type="match status" value="1"/>
</dbReference>
<keyword evidence="12 15" id="KW-0472">Membrane</keyword>
<dbReference type="GO" id="GO:0016705">
    <property type="term" value="F:oxidoreductase activity, acting on paired donors, with incorporation or reduction of molecular oxygen"/>
    <property type="evidence" value="ECO:0007669"/>
    <property type="project" value="InterPro"/>
</dbReference>
<evidence type="ECO:0000256" key="9">
    <source>
        <dbReference type="ARBA" id="ARBA00023002"/>
    </source>
</evidence>
<comment type="cofactor">
    <cofactor evidence="1 13">
        <name>heme</name>
        <dbReference type="ChEBI" id="CHEBI:30413"/>
    </cofactor>
</comment>
<sequence length="524" mass="60242">MAFFLKLILSPPVLLFFVLCFVIYYLVYVRQVQRWKLSNIPVTQPFFLLGHRHMFKIFSNSAVVPLDYIYRENPDVPLVAFFLTVSPVILLKDPSLIRKVYGKSFDKMFANGFFPPEKEVAYQSIVPISSDRDLWKVGRNSLAASFSTAKLESSEFGKFKKQVDRLWHHTAKSVQLGKPVNGKEAAHNFIVDSVNLHTFGVDENSWEEKGSLYQLVDSVFGLTYQRLASFFVLTLFPFLQAFDPLRFMRHDHIDSVTKFVTEKVQERDQLEIRNDDYIDRLMSLRGKTGSEEAALTNLDTNENPAGLGVKEMVGHTLTWLLAGTDTSSQLCLFATHLLSLHPEYQDRIRAEVNGVMRKLNTSEITFQVVHQLQLTEYCLLETSRLYPILPALMRCCSEDFQIPGTKYVLRKGDRVFILPYSMHRDPRYFKEPDRFYPERFSPENRHLACLDMYVSFGTGPRKCPGYKIGVSLAALFIASLLHKYQIRPRSHLKQMDATDFDPRGFTAQHSGQFLVDLVPIESPA</sequence>
<evidence type="ECO:0000256" key="3">
    <source>
        <dbReference type="ARBA" id="ARBA00004406"/>
    </source>
</evidence>
<evidence type="ECO:0000256" key="14">
    <source>
        <dbReference type="RuleBase" id="RU000461"/>
    </source>
</evidence>
<name>A0A9P0AAC7_BEMTA</name>
<keyword evidence="10 13" id="KW-0408">Iron</keyword>
<dbReference type="KEGG" id="btab:109035070"/>
<dbReference type="AlphaFoldDB" id="A0A9P0AAC7"/>
<evidence type="ECO:0000256" key="8">
    <source>
        <dbReference type="ARBA" id="ARBA00022848"/>
    </source>
</evidence>
<dbReference type="Proteomes" id="UP001152759">
    <property type="component" value="Chromosome 3"/>
</dbReference>
<comment type="similarity">
    <text evidence="4 14">Belongs to the cytochrome P450 family.</text>
</comment>
<keyword evidence="17" id="KW-1185">Reference proteome</keyword>
<dbReference type="InterPro" id="IPR017972">
    <property type="entry name" value="Cyt_P450_CS"/>
</dbReference>
<dbReference type="InterPro" id="IPR001128">
    <property type="entry name" value="Cyt_P450"/>
</dbReference>
<evidence type="ECO:0000256" key="7">
    <source>
        <dbReference type="ARBA" id="ARBA00022824"/>
    </source>
</evidence>
<evidence type="ECO:0000256" key="13">
    <source>
        <dbReference type="PIRSR" id="PIRSR602401-1"/>
    </source>
</evidence>
<organism evidence="16 17">
    <name type="scientific">Bemisia tabaci</name>
    <name type="common">Sweetpotato whitefly</name>
    <name type="synonym">Aleurodes tabaci</name>
    <dbReference type="NCBI Taxonomy" id="7038"/>
    <lineage>
        <taxon>Eukaryota</taxon>
        <taxon>Metazoa</taxon>
        <taxon>Ecdysozoa</taxon>
        <taxon>Arthropoda</taxon>
        <taxon>Hexapoda</taxon>
        <taxon>Insecta</taxon>
        <taxon>Pterygota</taxon>
        <taxon>Neoptera</taxon>
        <taxon>Paraneoptera</taxon>
        <taxon>Hemiptera</taxon>
        <taxon>Sternorrhyncha</taxon>
        <taxon>Aleyrodoidea</taxon>
        <taxon>Aleyrodidae</taxon>
        <taxon>Aleyrodinae</taxon>
        <taxon>Bemisia</taxon>
    </lineage>
</organism>
<dbReference type="EMBL" id="OU963864">
    <property type="protein sequence ID" value="CAH0386417.1"/>
    <property type="molecule type" value="Genomic_DNA"/>
</dbReference>
<evidence type="ECO:0000256" key="5">
    <source>
        <dbReference type="ARBA" id="ARBA00022617"/>
    </source>
</evidence>
<dbReference type="PRINTS" id="PR00463">
    <property type="entry name" value="EP450I"/>
</dbReference>
<dbReference type="SUPFAM" id="SSF48264">
    <property type="entry name" value="Cytochrome P450"/>
    <property type="match status" value="1"/>
</dbReference>
<feature type="binding site" description="axial binding residue" evidence="13">
    <location>
        <position position="463"/>
    </location>
    <ligand>
        <name>heme</name>
        <dbReference type="ChEBI" id="CHEBI:30413"/>
    </ligand>
    <ligandPart>
        <name>Fe</name>
        <dbReference type="ChEBI" id="CHEBI:18248"/>
    </ligandPart>
</feature>
<evidence type="ECO:0000256" key="6">
    <source>
        <dbReference type="ARBA" id="ARBA00022723"/>
    </source>
</evidence>
<evidence type="ECO:0000313" key="17">
    <source>
        <dbReference type="Proteomes" id="UP001152759"/>
    </source>
</evidence>
<dbReference type="GO" id="GO:0005506">
    <property type="term" value="F:iron ion binding"/>
    <property type="evidence" value="ECO:0007669"/>
    <property type="project" value="InterPro"/>
</dbReference>
<dbReference type="Gene3D" id="1.10.630.10">
    <property type="entry name" value="Cytochrome P450"/>
    <property type="match status" value="1"/>
</dbReference>
<evidence type="ECO:0000256" key="1">
    <source>
        <dbReference type="ARBA" id="ARBA00001971"/>
    </source>
</evidence>
<dbReference type="GO" id="GO:0005789">
    <property type="term" value="C:endoplasmic reticulum membrane"/>
    <property type="evidence" value="ECO:0007669"/>
    <property type="project" value="UniProtKB-SubCell"/>
</dbReference>